<dbReference type="KEGG" id="hspo:JGZ69_01085"/>
<dbReference type="EMBL" id="CP066701">
    <property type="protein sequence ID" value="QQX25637.1"/>
    <property type="molecule type" value="Genomic_DNA"/>
</dbReference>
<organism evidence="1 3">
    <name type="scientific">Heyndrickxia sporothermodurans</name>
    <dbReference type="NCBI Taxonomy" id="46224"/>
    <lineage>
        <taxon>Bacteria</taxon>
        <taxon>Bacillati</taxon>
        <taxon>Bacillota</taxon>
        <taxon>Bacilli</taxon>
        <taxon>Bacillales</taxon>
        <taxon>Bacillaceae</taxon>
        <taxon>Heyndrickxia</taxon>
    </lineage>
</organism>
<evidence type="ECO:0000313" key="3">
    <source>
        <dbReference type="Proteomes" id="UP000075666"/>
    </source>
</evidence>
<name>A0A150KSG1_9BACI</name>
<dbReference type="PATRIC" id="fig|46224.3.peg.3641"/>
<evidence type="ECO:0000313" key="4">
    <source>
        <dbReference type="Proteomes" id="UP000595512"/>
    </source>
</evidence>
<dbReference type="EMBL" id="LQYN01000071">
    <property type="protein sequence ID" value="KYD02682.1"/>
    <property type="molecule type" value="Genomic_DNA"/>
</dbReference>
<gene>
    <name evidence="1" type="ORF">B4102_0277</name>
    <name evidence="2" type="ORF">JGZ69_01085</name>
</gene>
<accession>A0A150KSG1</accession>
<protein>
    <recommendedName>
        <fullName evidence="5">STAS domain-containing protein</fullName>
    </recommendedName>
</protein>
<evidence type="ECO:0000313" key="1">
    <source>
        <dbReference type="EMBL" id="KYD02682.1"/>
    </source>
</evidence>
<dbReference type="OrthoDB" id="2867965at2"/>
<sequence>MGKLYCFELDEEKGIFFVKVGGFFKEEDAKIYLSEFQTIVNTINPSRYKLIIDGRGQEEVASQVVDDITFVLKLYSMANFKKIIIINPSSSTSRMQVENCVRNIIFPGIFVDSIEEAYSSAG</sequence>
<proteinExistence type="predicted"/>
<dbReference type="AlphaFoldDB" id="A0A150KSG1"/>
<dbReference type="Proteomes" id="UP000595512">
    <property type="component" value="Chromosome"/>
</dbReference>
<evidence type="ECO:0000313" key="2">
    <source>
        <dbReference type="EMBL" id="QQX25637.1"/>
    </source>
</evidence>
<dbReference type="RefSeq" id="WP_066232735.1">
    <property type="nucleotide sequence ID" value="NZ_CP066701.1"/>
</dbReference>
<reference evidence="2 4" key="2">
    <citation type="submission" date="2020-12" db="EMBL/GenBank/DDBJ databases">
        <title>Taxonomic evaluation of the Bacillus sporothermodurans group of bacteria based on whole genome sequences.</title>
        <authorList>
            <person name="Fiedler G."/>
            <person name="Herbstmann A.-D."/>
            <person name="Doll E."/>
            <person name="Wenning M."/>
            <person name="Brinks E."/>
            <person name="Kabisch J."/>
            <person name="Breitenwieser F."/>
            <person name="Lappann M."/>
            <person name="Boehnlein C."/>
            <person name="Franz C."/>
        </authorList>
    </citation>
    <scope>NUCLEOTIDE SEQUENCE [LARGE SCALE GENOMIC DNA]</scope>
    <source>
        <strain evidence="2 4">DSM 10599</strain>
    </source>
</reference>
<dbReference type="Proteomes" id="UP000075666">
    <property type="component" value="Unassembled WGS sequence"/>
</dbReference>
<keyword evidence="3" id="KW-1185">Reference proteome</keyword>
<evidence type="ECO:0008006" key="5">
    <source>
        <dbReference type="Google" id="ProtNLM"/>
    </source>
</evidence>
<reference evidence="1 3" key="1">
    <citation type="submission" date="2016-01" db="EMBL/GenBank/DDBJ databases">
        <title>Genome Sequences of Twelve Sporeforming Bacillus Species Isolated from Foods.</title>
        <authorList>
            <person name="Berendsen E.M."/>
            <person name="Wells-Bennik M.H."/>
            <person name="Krawcyk A.O."/>
            <person name="De Jong A."/>
            <person name="Holsappel S."/>
            <person name="Eijlander R.T."/>
            <person name="Kuipers O.P."/>
        </authorList>
    </citation>
    <scope>NUCLEOTIDE SEQUENCE [LARGE SCALE GENOMIC DNA]</scope>
    <source>
        <strain evidence="1 3">B4102</strain>
    </source>
</reference>